<dbReference type="AlphaFoldDB" id="A0A6G0VLV8"/>
<reference evidence="1 2" key="1">
    <citation type="submission" date="2019-08" db="EMBL/GenBank/DDBJ databases">
        <title>Whole genome of Aphis craccivora.</title>
        <authorList>
            <person name="Voronova N.V."/>
            <person name="Shulinski R.S."/>
            <person name="Bandarenka Y.V."/>
            <person name="Zhorov D.G."/>
            <person name="Warner D."/>
        </authorList>
    </citation>
    <scope>NUCLEOTIDE SEQUENCE [LARGE SCALE GENOMIC DNA]</scope>
    <source>
        <strain evidence="1">180601</strain>
        <tissue evidence="1">Whole Body</tissue>
    </source>
</reference>
<name>A0A6G0VLV8_APHCR</name>
<keyword evidence="2" id="KW-1185">Reference proteome</keyword>
<dbReference type="OrthoDB" id="6767358at2759"/>
<accession>A0A6G0VLV8</accession>
<evidence type="ECO:0000313" key="2">
    <source>
        <dbReference type="Proteomes" id="UP000478052"/>
    </source>
</evidence>
<gene>
    <name evidence="1" type="ORF">FWK35_00031054</name>
</gene>
<evidence type="ECO:0000313" key="1">
    <source>
        <dbReference type="EMBL" id="KAF0689717.1"/>
    </source>
</evidence>
<organism evidence="1 2">
    <name type="scientific">Aphis craccivora</name>
    <name type="common">Cowpea aphid</name>
    <dbReference type="NCBI Taxonomy" id="307492"/>
    <lineage>
        <taxon>Eukaryota</taxon>
        <taxon>Metazoa</taxon>
        <taxon>Ecdysozoa</taxon>
        <taxon>Arthropoda</taxon>
        <taxon>Hexapoda</taxon>
        <taxon>Insecta</taxon>
        <taxon>Pterygota</taxon>
        <taxon>Neoptera</taxon>
        <taxon>Paraneoptera</taxon>
        <taxon>Hemiptera</taxon>
        <taxon>Sternorrhyncha</taxon>
        <taxon>Aphidomorpha</taxon>
        <taxon>Aphidoidea</taxon>
        <taxon>Aphididae</taxon>
        <taxon>Aphidini</taxon>
        <taxon>Aphis</taxon>
        <taxon>Aphis</taxon>
    </lineage>
</organism>
<protein>
    <submittedName>
        <fullName evidence="1">Uncharacterized protein</fullName>
    </submittedName>
</protein>
<comment type="caution">
    <text evidence="1">The sequence shown here is derived from an EMBL/GenBank/DDBJ whole genome shotgun (WGS) entry which is preliminary data.</text>
</comment>
<dbReference type="EMBL" id="VUJU01016277">
    <property type="protein sequence ID" value="KAF0689717.1"/>
    <property type="molecule type" value="Genomic_DNA"/>
</dbReference>
<proteinExistence type="predicted"/>
<dbReference type="Proteomes" id="UP000478052">
    <property type="component" value="Unassembled WGS sequence"/>
</dbReference>
<sequence length="63" mass="7248">MLTQIDDFNNDNEYFGIKLTEKITFDIGIDQEDFRTTIFSNGTIRSKVENSTGPLLGFEKKKL</sequence>